<feature type="non-terminal residue" evidence="2">
    <location>
        <position position="1"/>
    </location>
</feature>
<feature type="region of interest" description="Disordered" evidence="1">
    <location>
        <begin position="1"/>
        <end position="105"/>
    </location>
</feature>
<feature type="non-terminal residue" evidence="2">
    <location>
        <position position="105"/>
    </location>
</feature>
<sequence length="105" mass="11112">DRGRAPGRRGRRAGPVARGDAGLGRAAPGDLGGRGLRRDGDVRAAHGPGTGRGHVPGRRLRRVERRGHRARGGDRLPRVRRPARARPRHRPGAGAGRRGAGVRGL</sequence>
<feature type="compositionally biased region" description="Basic residues" evidence="1">
    <location>
        <begin position="1"/>
        <end position="12"/>
    </location>
</feature>
<gene>
    <name evidence="2" type="ORF">AVDCRST_MAG54-458</name>
</gene>
<feature type="compositionally biased region" description="Basic residues" evidence="1">
    <location>
        <begin position="55"/>
        <end position="70"/>
    </location>
</feature>
<evidence type="ECO:0000313" key="2">
    <source>
        <dbReference type="EMBL" id="CAA9218696.1"/>
    </source>
</evidence>
<reference evidence="2" key="1">
    <citation type="submission" date="2020-02" db="EMBL/GenBank/DDBJ databases">
        <authorList>
            <person name="Meier V. D."/>
        </authorList>
    </citation>
    <scope>NUCLEOTIDE SEQUENCE</scope>
    <source>
        <strain evidence="2">AVDCRST_MAG54</strain>
    </source>
</reference>
<feature type="compositionally biased region" description="Low complexity" evidence="1">
    <location>
        <begin position="13"/>
        <end position="29"/>
    </location>
</feature>
<organism evidence="2">
    <name type="scientific">uncultured Actinomycetospora sp</name>
    <dbReference type="NCBI Taxonomy" id="1135996"/>
    <lineage>
        <taxon>Bacteria</taxon>
        <taxon>Bacillati</taxon>
        <taxon>Actinomycetota</taxon>
        <taxon>Actinomycetes</taxon>
        <taxon>Pseudonocardiales</taxon>
        <taxon>Pseudonocardiaceae</taxon>
        <taxon>Actinomycetospora</taxon>
        <taxon>environmental samples</taxon>
    </lineage>
</organism>
<name>A0A6J4HB74_9PSEU</name>
<proteinExistence type="predicted"/>
<accession>A0A6J4HB74</accession>
<protein>
    <submittedName>
        <fullName evidence="2">Uncharacterized protein</fullName>
    </submittedName>
</protein>
<feature type="compositionally biased region" description="Basic residues" evidence="1">
    <location>
        <begin position="78"/>
        <end position="91"/>
    </location>
</feature>
<dbReference type="EMBL" id="CADCTH010000063">
    <property type="protein sequence ID" value="CAA9218696.1"/>
    <property type="molecule type" value="Genomic_DNA"/>
</dbReference>
<evidence type="ECO:0000256" key="1">
    <source>
        <dbReference type="SAM" id="MobiDB-lite"/>
    </source>
</evidence>
<feature type="compositionally biased region" description="Gly residues" evidence="1">
    <location>
        <begin position="93"/>
        <end position="105"/>
    </location>
</feature>
<dbReference type="AlphaFoldDB" id="A0A6J4HB74"/>